<evidence type="ECO:0000256" key="1">
    <source>
        <dbReference type="ARBA" id="ARBA00004370"/>
    </source>
</evidence>
<evidence type="ECO:0000256" key="4">
    <source>
        <dbReference type="ARBA" id="ARBA00023180"/>
    </source>
</evidence>
<name>A0A8C5AXB8_GADMO</name>
<dbReference type="InterPro" id="IPR036179">
    <property type="entry name" value="Ig-like_dom_sf"/>
</dbReference>
<evidence type="ECO:0000256" key="2">
    <source>
        <dbReference type="ARBA" id="ARBA00022729"/>
    </source>
</evidence>
<dbReference type="Gene3D" id="2.60.40.10">
    <property type="entry name" value="Immunoglobulins"/>
    <property type="match status" value="1"/>
</dbReference>
<dbReference type="InterPro" id="IPR015631">
    <property type="entry name" value="CD2/SLAM_rcpt"/>
</dbReference>
<dbReference type="SUPFAM" id="SSF48726">
    <property type="entry name" value="Immunoglobulin"/>
    <property type="match status" value="1"/>
</dbReference>
<dbReference type="PANTHER" id="PTHR12080">
    <property type="entry name" value="SIGNALING LYMPHOCYTIC ACTIVATION MOLECULE"/>
    <property type="match status" value="1"/>
</dbReference>
<dbReference type="GO" id="GO:0016020">
    <property type="term" value="C:membrane"/>
    <property type="evidence" value="ECO:0007669"/>
    <property type="project" value="UniProtKB-SubCell"/>
</dbReference>
<dbReference type="Ensembl" id="ENSGMOT00000076102.1">
    <property type="protein sequence ID" value="ENSGMOP00000038100.1"/>
    <property type="gene ID" value="ENSGMOG00000030958.1"/>
</dbReference>
<dbReference type="InterPro" id="IPR013783">
    <property type="entry name" value="Ig-like_fold"/>
</dbReference>
<keyword evidence="2" id="KW-0732">Signal</keyword>
<dbReference type="OMA" id="NNIMEIF"/>
<dbReference type="GeneTree" id="ENSGT00610000086518"/>
<dbReference type="Proteomes" id="UP000694546">
    <property type="component" value="Chromosome 4"/>
</dbReference>
<organism evidence="5 6">
    <name type="scientific">Gadus morhua</name>
    <name type="common">Atlantic cod</name>
    <dbReference type="NCBI Taxonomy" id="8049"/>
    <lineage>
        <taxon>Eukaryota</taxon>
        <taxon>Metazoa</taxon>
        <taxon>Chordata</taxon>
        <taxon>Craniata</taxon>
        <taxon>Vertebrata</taxon>
        <taxon>Euteleostomi</taxon>
        <taxon>Actinopterygii</taxon>
        <taxon>Neopterygii</taxon>
        <taxon>Teleostei</taxon>
        <taxon>Neoteleostei</taxon>
        <taxon>Acanthomorphata</taxon>
        <taxon>Zeiogadaria</taxon>
        <taxon>Gadariae</taxon>
        <taxon>Gadiformes</taxon>
        <taxon>Gadoidei</taxon>
        <taxon>Gadidae</taxon>
        <taxon>Gadus</taxon>
    </lineage>
</organism>
<evidence type="ECO:0000313" key="6">
    <source>
        <dbReference type="Proteomes" id="UP000694546"/>
    </source>
</evidence>
<keyword evidence="3" id="KW-0472">Membrane</keyword>
<keyword evidence="4" id="KW-0325">Glycoprotein</keyword>
<keyword evidence="6" id="KW-1185">Reference proteome</keyword>
<evidence type="ECO:0008006" key="7">
    <source>
        <dbReference type="Google" id="ProtNLM"/>
    </source>
</evidence>
<reference evidence="5" key="2">
    <citation type="submission" date="2025-09" db="UniProtKB">
        <authorList>
            <consortium name="Ensembl"/>
        </authorList>
    </citation>
    <scope>IDENTIFICATION</scope>
</reference>
<evidence type="ECO:0000313" key="5">
    <source>
        <dbReference type="Ensembl" id="ENSGMOP00000038100.1"/>
    </source>
</evidence>
<dbReference type="PANTHER" id="PTHR12080:SF125">
    <property type="entry name" value="CD48 ANTIGEN-LIKE"/>
    <property type="match status" value="1"/>
</dbReference>
<accession>A0A8C5AXB8</accession>
<reference evidence="5" key="1">
    <citation type="submission" date="2025-08" db="UniProtKB">
        <authorList>
            <consortium name="Ensembl"/>
        </authorList>
    </citation>
    <scope>IDENTIFICATION</scope>
</reference>
<evidence type="ECO:0000256" key="3">
    <source>
        <dbReference type="ARBA" id="ARBA00023136"/>
    </source>
</evidence>
<proteinExistence type="predicted"/>
<sequence length="255" mass="27862">IDCNGKTFQSFLFFVVAQGEPQYFEVGTTLTLEPDVSTVPQPINTIRWKYGTGLVVDWDPSGHTYFGSFEGRTTLDPKTLQLVINRLTLADSGQFSLETNLGTVGTHEVKVISKCVYPPPTPSIKTQPLACDVSCALKCTADTTDLGPVSYEWKKDEGPWTEGVELKVMESSNTSEKFSCRLKTSVRTSKASIPKDNPLYKPVTGMSTLKGHIKLFGLQKPPQEVTCCFGLSGTNGLCCLPSSACCPSKARDCRR</sequence>
<dbReference type="AlphaFoldDB" id="A0A8C5AXB8"/>
<comment type="subcellular location">
    <subcellularLocation>
        <location evidence="1">Membrane</location>
    </subcellularLocation>
</comment>
<protein>
    <recommendedName>
        <fullName evidence="7">Ig-like domain-containing protein</fullName>
    </recommendedName>
</protein>